<gene>
    <name evidence="1" type="ORF">L6452_26320</name>
</gene>
<dbReference type="Proteomes" id="UP001055879">
    <property type="component" value="Linkage Group LG08"/>
</dbReference>
<evidence type="ECO:0000313" key="1">
    <source>
        <dbReference type="EMBL" id="KAI3707691.1"/>
    </source>
</evidence>
<proteinExistence type="predicted"/>
<dbReference type="EMBL" id="CM042054">
    <property type="protein sequence ID" value="KAI3707691.1"/>
    <property type="molecule type" value="Genomic_DNA"/>
</dbReference>
<keyword evidence="2" id="KW-1185">Reference proteome</keyword>
<comment type="caution">
    <text evidence="1">The sequence shown here is derived from an EMBL/GenBank/DDBJ whole genome shotgun (WGS) entry which is preliminary data.</text>
</comment>
<reference evidence="1 2" key="2">
    <citation type="journal article" date="2022" name="Mol. Ecol. Resour.">
        <title>The genomes of chicory, endive, great burdock and yacon provide insights into Asteraceae paleo-polyploidization history and plant inulin production.</title>
        <authorList>
            <person name="Fan W."/>
            <person name="Wang S."/>
            <person name="Wang H."/>
            <person name="Wang A."/>
            <person name="Jiang F."/>
            <person name="Liu H."/>
            <person name="Zhao H."/>
            <person name="Xu D."/>
            <person name="Zhang Y."/>
        </authorList>
    </citation>
    <scope>NUCLEOTIDE SEQUENCE [LARGE SCALE GENOMIC DNA]</scope>
    <source>
        <strain evidence="2">cv. Niubang</strain>
    </source>
</reference>
<sequence>MQYFISSSIRIQLCIAVSVKMLQEWDLYFFTRRWDAAALGWSLPGEIENDQLAGDIEYGFIMSLQQQPLYPTLEMYILESFGYTCMCLVLHLIIEDPSMVVLL</sequence>
<reference evidence="2" key="1">
    <citation type="journal article" date="2022" name="Mol. Ecol. Resour.">
        <title>The genomes of chicory, endive, great burdock and yacon provide insights into Asteraceae palaeo-polyploidization history and plant inulin production.</title>
        <authorList>
            <person name="Fan W."/>
            <person name="Wang S."/>
            <person name="Wang H."/>
            <person name="Wang A."/>
            <person name="Jiang F."/>
            <person name="Liu H."/>
            <person name="Zhao H."/>
            <person name="Xu D."/>
            <person name="Zhang Y."/>
        </authorList>
    </citation>
    <scope>NUCLEOTIDE SEQUENCE [LARGE SCALE GENOMIC DNA]</scope>
    <source>
        <strain evidence="2">cv. Niubang</strain>
    </source>
</reference>
<protein>
    <submittedName>
        <fullName evidence="1">Uncharacterized protein</fullName>
    </submittedName>
</protein>
<organism evidence="1 2">
    <name type="scientific">Arctium lappa</name>
    <name type="common">Greater burdock</name>
    <name type="synonym">Lappa major</name>
    <dbReference type="NCBI Taxonomy" id="4217"/>
    <lineage>
        <taxon>Eukaryota</taxon>
        <taxon>Viridiplantae</taxon>
        <taxon>Streptophyta</taxon>
        <taxon>Embryophyta</taxon>
        <taxon>Tracheophyta</taxon>
        <taxon>Spermatophyta</taxon>
        <taxon>Magnoliopsida</taxon>
        <taxon>eudicotyledons</taxon>
        <taxon>Gunneridae</taxon>
        <taxon>Pentapetalae</taxon>
        <taxon>asterids</taxon>
        <taxon>campanulids</taxon>
        <taxon>Asterales</taxon>
        <taxon>Asteraceae</taxon>
        <taxon>Carduoideae</taxon>
        <taxon>Cardueae</taxon>
        <taxon>Arctiinae</taxon>
        <taxon>Arctium</taxon>
    </lineage>
</organism>
<evidence type="ECO:0000313" key="2">
    <source>
        <dbReference type="Proteomes" id="UP001055879"/>
    </source>
</evidence>
<name>A0ACB9ACG6_ARCLA</name>
<accession>A0ACB9ACG6</accession>